<dbReference type="AlphaFoldDB" id="A0A0M9WD45"/>
<sequence length="82" mass="9355">MQCPTLIFFFFFFFFFFQFSSQIFNFYLNLAGSFGWLIYICPLPFGAVGEPEPSHLPSPLVLRLTWILASVVVAMAIDAAVF</sequence>
<keyword evidence="3" id="KW-1185">Reference proteome</keyword>
<evidence type="ECO:0000256" key="1">
    <source>
        <dbReference type="SAM" id="Phobius"/>
    </source>
</evidence>
<gene>
    <name evidence="2" type="ORF">ACN38_g8814</name>
</gene>
<evidence type="ECO:0000313" key="2">
    <source>
        <dbReference type="EMBL" id="KOS40335.1"/>
    </source>
</evidence>
<accession>A0A0M9WD45</accession>
<keyword evidence="1" id="KW-0472">Membrane</keyword>
<evidence type="ECO:0000313" key="3">
    <source>
        <dbReference type="Proteomes" id="UP000037696"/>
    </source>
</evidence>
<dbReference type="Proteomes" id="UP000037696">
    <property type="component" value="Unassembled WGS sequence"/>
</dbReference>
<proteinExistence type="predicted"/>
<comment type="caution">
    <text evidence="2">The sequence shown here is derived from an EMBL/GenBank/DDBJ whole genome shotgun (WGS) entry which is preliminary data.</text>
</comment>
<keyword evidence="1" id="KW-1133">Transmembrane helix</keyword>
<keyword evidence="1" id="KW-0812">Transmembrane</keyword>
<reference evidence="2 3" key="1">
    <citation type="submission" date="2015-08" db="EMBL/GenBank/DDBJ databases">
        <title>Genome sequencing of Penicillium nordicum.</title>
        <authorList>
            <person name="Nguyen H.D."/>
            <person name="Seifert K.A."/>
        </authorList>
    </citation>
    <scope>NUCLEOTIDE SEQUENCE [LARGE SCALE GENOMIC DNA]</scope>
    <source>
        <strain evidence="2 3">DAOMC 185683</strain>
    </source>
</reference>
<feature type="transmembrane region" description="Helical" evidence="1">
    <location>
        <begin position="60"/>
        <end position="81"/>
    </location>
</feature>
<feature type="transmembrane region" description="Helical" evidence="1">
    <location>
        <begin position="31"/>
        <end position="48"/>
    </location>
</feature>
<organism evidence="2 3">
    <name type="scientific">Penicillium nordicum</name>
    <dbReference type="NCBI Taxonomy" id="229535"/>
    <lineage>
        <taxon>Eukaryota</taxon>
        <taxon>Fungi</taxon>
        <taxon>Dikarya</taxon>
        <taxon>Ascomycota</taxon>
        <taxon>Pezizomycotina</taxon>
        <taxon>Eurotiomycetes</taxon>
        <taxon>Eurotiomycetidae</taxon>
        <taxon>Eurotiales</taxon>
        <taxon>Aspergillaceae</taxon>
        <taxon>Penicillium</taxon>
    </lineage>
</organism>
<name>A0A0M9WD45_9EURO</name>
<dbReference type="EMBL" id="LHQQ01000167">
    <property type="protein sequence ID" value="KOS40335.1"/>
    <property type="molecule type" value="Genomic_DNA"/>
</dbReference>
<protein>
    <submittedName>
        <fullName evidence="2">Uncharacterized protein</fullName>
    </submittedName>
</protein>